<evidence type="ECO:0000259" key="6">
    <source>
        <dbReference type="PROSITE" id="PS50089"/>
    </source>
</evidence>
<dbReference type="GO" id="GO:0005737">
    <property type="term" value="C:cytoplasm"/>
    <property type="evidence" value="ECO:0007669"/>
    <property type="project" value="TreeGrafter"/>
</dbReference>
<dbReference type="InterPro" id="IPR013083">
    <property type="entry name" value="Znf_RING/FYVE/PHD"/>
</dbReference>
<dbReference type="Pfam" id="PF13639">
    <property type="entry name" value="zf-RING_2"/>
    <property type="match status" value="1"/>
</dbReference>
<keyword evidence="1" id="KW-0479">Metal-binding</keyword>
<dbReference type="InterPro" id="IPR001841">
    <property type="entry name" value="Znf_RING"/>
</dbReference>
<dbReference type="SMART" id="SM00184">
    <property type="entry name" value="RING"/>
    <property type="match status" value="1"/>
</dbReference>
<evidence type="ECO:0000313" key="7">
    <source>
        <dbReference type="EMBL" id="EIW86975.1"/>
    </source>
</evidence>
<dbReference type="PROSITE" id="PS50089">
    <property type="entry name" value="ZF_RING_2"/>
    <property type="match status" value="1"/>
</dbReference>
<dbReference type="KEGG" id="cput:CONPUDRAFT_141275"/>
<dbReference type="GO" id="GO:0061630">
    <property type="term" value="F:ubiquitin protein ligase activity"/>
    <property type="evidence" value="ECO:0007669"/>
    <property type="project" value="TreeGrafter"/>
</dbReference>
<dbReference type="OrthoDB" id="8062037at2759"/>
<reference evidence="8" key="1">
    <citation type="journal article" date="2012" name="Science">
        <title>The Paleozoic origin of enzymatic lignin decomposition reconstructed from 31 fungal genomes.</title>
        <authorList>
            <person name="Floudas D."/>
            <person name="Binder M."/>
            <person name="Riley R."/>
            <person name="Barry K."/>
            <person name="Blanchette R.A."/>
            <person name="Henrissat B."/>
            <person name="Martinez A.T."/>
            <person name="Otillar R."/>
            <person name="Spatafora J.W."/>
            <person name="Yadav J.S."/>
            <person name="Aerts A."/>
            <person name="Benoit I."/>
            <person name="Boyd A."/>
            <person name="Carlson A."/>
            <person name="Copeland A."/>
            <person name="Coutinho P.M."/>
            <person name="de Vries R.P."/>
            <person name="Ferreira P."/>
            <person name="Findley K."/>
            <person name="Foster B."/>
            <person name="Gaskell J."/>
            <person name="Glotzer D."/>
            <person name="Gorecki P."/>
            <person name="Heitman J."/>
            <person name="Hesse C."/>
            <person name="Hori C."/>
            <person name="Igarashi K."/>
            <person name="Jurgens J.A."/>
            <person name="Kallen N."/>
            <person name="Kersten P."/>
            <person name="Kohler A."/>
            <person name="Kuees U."/>
            <person name="Kumar T.K.A."/>
            <person name="Kuo A."/>
            <person name="LaButti K."/>
            <person name="Larrondo L.F."/>
            <person name="Lindquist E."/>
            <person name="Ling A."/>
            <person name="Lombard V."/>
            <person name="Lucas S."/>
            <person name="Lundell T."/>
            <person name="Martin R."/>
            <person name="McLaughlin D.J."/>
            <person name="Morgenstern I."/>
            <person name="Morin E."/>
            <person name="Murat C."/>
            <person name="Nagy L.G."/>
            <person name="Nolan M."/>
            <person name="Ohm R.A."/>
            <person name="Patyshakuliyeva A."/>
            <person name="Rokas A."/>
            <person name="Ruiz-Duenas F.J."/>
            <person name="Sabat G."/>
            <person name="Salamov A."/>
            <person name="Samejima M."/>
            <person name="Schmutz J."/>
            <person name="Slot J.C."/>
            <person name="St John F."/>
            <person name="Stenlid J."/>
            <person name="Sun H."/>
            <person name="Sun S."/>
            <person name="Syed K."/>
            <person name="Tsang A."/>
            <person name="Wiebenga A."/>
            <person name="Young D."/>
            <person name="Pisabarro A."/>
            <person name="Eastwood D.C."/>
            <person name="Martin F."/>
            <person name="Cullen D."/>
            <person name="Grigoriev I.V."/>
            <person name="Hibbett D.S."/>
        </authorList>
    </citation>
    <scope>NUCLEOTIDE SEQUENCE [LARGE SCALE GENOMIC DNA]</scope>
    <source>
        <strain evidence="8">RWD-64-598 SS2</strain>
    </source>
</reference>
<keyword evidence="2 4" id="KW-0863">Zinc-finger</keyword>
<evidence type="ECO:0000256" key="1">
    <source>
        <dbReference type="ARBA" id="ARBA00022723"/>
    </source>
</evidence>
<dbReference type="PANTHER" id="PTHR15710">
    <property type="entry name" value="E3 UBIQUITIN-PROTEIN LIGASE PRAJA"/>
    <property type="match status" value="1"/>
</dbReference>
<feature type="compositionally biased region" description="Low complexity" evidence="5">
    <location>
        <begin position="336"/>
        <end position="351"/>
    </location>
</feature>
<dbReference type="EMBL" id="JH711573">
    <property type="protein sequence ID" value="EIW86975.1"/>
    <property type="molecule type" value="Genomic_DNA"/>
</dbReference>
<organism evidence="7 8">
    <name type="scientific">Coniophora puteana (strain RWD-64-598)</name>
    <name type="common">Brown rot fungus</name>
    <dbReference type="NCBI Taxonomy" id="741705"/>
    <lineage>
        <taxon>Eukaryota</taxon>
        <taxon>Fungi</taxon>
        <taxon>Dikarya</taxon>
        <taxon>Basidiomycota</taxon>
        <taxon>Agaricomycotina</taxon>
        <taxon>Agaricomycetes</taxon>
        <taxon>Agaricomycetidae</taxon>
        <taxon>Boletales</taxon>
        <taxon>Coniophorineae</taxon>
        <taxon>Coniophoraceae</taxon>
        <taxon>Coniophora</taxon>
    </lineage>
</organism>
<dbReference type="GeneID" id="19201616"/>
<evidence type="ECO:0000256" key="3">
    <source>
        <dbReference type="ARBA" id="ARBA00022833"/>
    </source>
</evidence>
<dbReference type="SUPFAM" id="SSF57850">
    <property type="entry name" value="RING/U-box"/>
    <property type="match status" value="1"/>
</dbReference>
<gene>
    <name evidence="7" type="ORF">CONPUDRAFT_141275</name>
</gene>
<dbReference type="AlphaFoldDB" id="A0A5M3N804"/>
<feature type="compositionally biased region" description="Low complexity" evidence="5">
    <location>
        <begin position="387"/>
        <end position="398"/>
    </location>
</feature>
<proteinExistence type="predicted"/>
<dbReference type="GO" id="GO:0016567">
    <property type="term" value="P:protein ubiquitination"/>
    <property type="evidence" value="ECO:0007669"/>
    <property type="project" value="TreeGrafter"/>
</dbReference>
<dbReference type="GO" id="GO:0008270">
    <property type="term" value="F:zinc ion binding"/>
    <property type="evidence" value="ECO:0007669"/>
    <property type="project" value="UniProtKB-KW"/>
</dbReference>
<dbReference type="OMA" id="MVPDPHC"/>
<name>A0A5M3N804_CONPW</name>
<keyword evidence="3" id="KW-0862">Zinc</keyword>
<feature type="region of interest" description="Disordered" evidence="5">
    <location>
        <begin position="72"/>
        <end position="142"/>
    </location>
</feature>
<feature type="region of interest" description="Disordered" evidence="5">
    <location>
        <begin position="318"/>
        <end position="419"/>
    </location>
</feature>
<feature type="compositionally biased region" description="Gly residues" evidence="5">
    <location>
        <begin position="352"/>
        <end position="361"/>
    </location>
</feature>
<protein>
    <recommendedName>
        <fullName evidence="6">RING-type domain-containing protein</fullName>
    </recommendedName>
</protein>
<evidence type="ECO:0000256" key="4">
    <source>
        <dbReference type="PROSITE-ProRule" id="PRU00175"/>
    </source>
</evidence>
<evidence type="ECO:0000313" key="8">
    <source>
        <dbReference type="Proteomes" id="UP000053558"/>
    </source>
</evidence>
<evidence type="ECO:0000256" key="5">
    <source>
        <dbReference type="SAM" id="MobiDB-lite"/>
    </source>
</evidence>
<comment type="caution">
    <text evidence="7">The sequence shown here is derived from an EMBL/GenBank/DDBJ whole genome shotgun (WGS) entry which is preliminary data.</text>
</comment>
<evidence type="ECO:0000256" key="2">
    <source>
        <dbReference type="ARBA" id="ARBA00022771"/>
    </source>
</evidence>
<dbReference type="PANTHER" id="PTHR15710:SF243">
    <property type="entry name" value="E3 UBIQUITIN-PROTEIN LIGASE PRAJA-2 ISOFORM X1"/>
    <property type="match status" value="1"/>
</dbReference>
<dbReference type="Proteomes" id="UP000053558">
    <property type="component" value="Unassembled WGS sequence"/>
</dbReference>
<accession>A0A5M3N804</accession>
<feature type="domain" description="RING-type" evidence="6">
    <location>
        <begin position="262"/>
        <end position="309"/>
    </location>
</feature>
<keyword evidence="8" id="KW-1185">Reference proteome</keyword>
<sequence length="419" mass="44271">MSSREPMWYCHECHAEMRPIMAPGPICASCRGSFVEKMENPEDDPRTFQQAGGFEDVAGNVDVEAFLGGLQGVLAPQPGNRTARSPRPESPRSPRFPEGNSSSSGFRFEFRTGGGSGNGGRSFVIGGPNTHGGRTNEWTNDREDPTMSEFLRQGSLDAGHDRPNITGPMMAQYLMALLGGPTGRAGGTENPLFDLLNGGDGGDARGGRWGDYVFNQEALDQVISQLMENSNAGRPVPATDEVVENLPREVLEEGSPFLEKDCAVCKEQFKLETEDPDEQVVVTLPCKHPFHEPCILPWLKSSGTCPVCRYALVPQPQAHGPGPTPGSGRPGGGQSPTGDSPSGSNNRSSGSPGAGGSGGGIFQSLFGGTASGAASGRDNLNRNTFTSRSQPPEPRSSQGGADATHNTPLFPGGWNDQVD</sequence>
<dbReference type="RefSeq" id="XP_007763610.1">
    <property type="nucleotide sequence ID" value="XM_007765420.1"/>
</dbReference>
<dbReference type="Gene3D" id="3.30.40.10">
    <property type="entry name" value="Zinc/RING finger domain, C3HC4 (zinc finger)"/>
    <property type="match status" value="1"/>
</dbReference>